<evidence type="ECO:0000313" key="3">
    <source>
        <dbReference type="EMBL" id="ARM19753.1"/>
    </source>
</evidence>
<dbReference type="Proteomes" id="UP000179807">
    <property type="component" value="Unassembled WGS sequence"/>
</dbReference>
<evidence type="ECO:0000313" key="4">
    <source>
        <dbReference type="EMBL" id="OHT01121.1"/>
    </source>
</evidence>
<dbReference type="PANTHER" id="PTHR48094:SF12">
    <property type="entry name" value="PARKINSON DISEASE PROTEIN 7 HOMOLOG"/>
    <property type="match status" value="1"/>
</dbReference>
<dbReference type="AlphaFoldDB" id="A0A1J4JPT9"/>
<name>A0A1J4JPT9_9EUKA</name>
<dbReference type="Pfam" id="PF01965">
    <property type="entry name" value="DJ-1_PfpI"/>
    <property type="match status" value="1"/>
</dbReference>
<proteinExistence type="predicted"/>
<dbReference type="InterPro" id="IPR029062">
    <property type="entry name" value="Class_I_gatase-like"/>
</dbReference>
<dbReference type="GO" id="GO:1903189">
    <property type="term" value="P:glyoxal metabolic process"/>
    <property type="evidence" value="ECO:0007669"/>
    <property type="project" value="TreeGrafter"/>
</dbReference>
<feature type="domain" description="DJ-1/PfpI" evidence="2">
    <location>
        <begin position="3"/>
        <end position="168"/>
    </location>
</feature>
<dbReference type="Gene3D" id="3.40.50.880">
    <property type="match status" value="1"/>
</dbReference>
<dbReference type="CDD" id="cd03135">
    <property type="entry name" value="GATase1_DJ-1"/>
    <property type="match status" value="1"/>
</dbReference>
<dbReference type="InterPro" id="IPR050325">
    <property type="entry name" value="Prot/Nucl_acid_deglycase"/>
</dbReference>
<accession>A0A1J4JPT9</accession>
<dbReference type="NCBIfam" id="TIGR01383">
    <property type="entry name" value="not_thiJ"/>
    <property type="match status" value="1"/>
</dbReference>
<reference evidence="4 5" key="2">
    <citation type="submission" date="2016-10" db="EMBL/GenBank/DDBJ databases">
        <authorList>
            <person name="Benchimol M."/>
            <person name="Almeida L.G."/>
            <person name="Vasconcelos A.T."/>
            <person name="Perreira-Neves A."/>
            <person name="Rosa I.A."/>
            <person name="Tasca T."/>
            <person name="Bogo M.R."/>
            <person name="de Souza W."/>
        </authorList>
    </citation>
    <scope>NUCLEOTIDE SEQUENCE [LARGE SCALE GENOMIC DNA]</scope>
    <source>
        <strain evidence="4 5">K</strain>
    </source>
</reference>
<dbReference type="PANTHER" id="PTHR48094">
    <property type="entry name" value="PROTEIN/NUCLEIC ACID DEGLYCASE DJ-1-RELATED"/>
    <property type="match status" value="1"/>
</dbReference>
<dbReference type="SUPFAM" id="SSF52317">
    <property type="entry name" value="Class I glutamine amidotransferase-like"/>
    <property type="match status" value="1"/>
</dbReference>
<protein>
    <submittedName>
        <fullName evidence="4">Putative DJ-1 family protein</fullName>
    </submittedName>
</protein>
<gene>
    <name evidence="4" type="ORF">TRFO_01716</name>
</gene>
<sequence>MVKVLVLIAPGFEPVEAITPIDFLRRAGAEVTTAAVGHNELNIKSAHDITMKCDVKFESVHTQLYDAIVCPGGMPGTKNLAKDAHVLEALKAHNDAGKVVAAICAAPGFVLAEAAQLLKGKNACGYPGSDAKITENGGNKLEDPVVIDGNIVTSRGPGTASKFALALIGKLFGDEKANEIGSGTLVL</sequence>
<dbReference type="EMBL" id="KX579519">
    <property type="protein sequence ID" value="ARM19753.1"/>
    <property type="molecule type" value="Genomic_DNA"/>
</dbReference>
<evidence type="ECO:0000313" key="5">
    <source>
        <dbReference type="Proteomes" id="UP000179807"/>
    </source>
</evidence>
<keyword evidence="1" id="KW-0677">Repeat</keyword>
<dbReference type="GO" id="GO:0005737">
    <property type="term" value="C:cytoplasm"/>
    <property type="evidence" value="ECO:0007669"/>
    <property type="project" value="UniProtKB-ARBA"/>
</dbReference>
<reference evidence="3" key="1">
    <citation type="submission" date="2016-07" db="EMBL/GenBank/DDBJ databases">
        <authorList>
            <person name="Rosa I.A."/>
            <person name="Brigido M.C."/>
            <person name="Santos E.O."/>
            <person name="Almeida L.G.P."/>
            <person name="Zingalli R.B."/>
            <person name="Vasconcelos A.T.R."/>
            <person name="Souza W."/>
            <person name="Benchimol M."/>
        </authorList>
    </citation>
    <scope>NUCLEOTIDE SEQUENCE</scope>
    <source>
        <strain evidence="3">1716</strain>
    </source>
</reference>
<dbReference type="OrthoDB" id="543156at2759"/>
<dbReference type="InterPro" id="IPR002818">
    <property type="entry name" value="DJ-1/PfpI"/>
</dbReference>
<dbReference type="FunFam" id="3.40.50.880:FF:000015">
    <property type="entry name" value="Protein DJ-1 homolog C"/>
    <property type="match status" value="1"/>
</dbReference>
<dbReference type="GeneID" id="94824970"/>
<dbReference type="VEuPathDB" id="TrichDB:TRFO_01716"/>
<dbReference type="RefSeq" id="XP_068354257.1">
    <property type="nucleotide sequence ID" value="XM_068490266.1"/>
</dbReference>
<organism evidence="4 5">
    <name type="scientific">Tritrichomonas foetus</name>
    <dbReference type="NCBI Taxonomy" id="1144522"/>
    <lineage>
        <taxon>Eukaryota</taxon>
        <taxon>Metamonada</taxon>
        <taxon>Parabasalia</taxon>
        <taxon>Tritrichomonadida</taxon>
        <taxon>Tritrichomonadidae</taxon>
        <taxon>Tritrichomonas</taxon>
    </lineage>
</organism>
<keyword evidence="5" id="KW-1185">Reference proteome</keyword>
<evidence type="ECO:0000256" key="1">
    <source>
        <dbReference type="ARBA" id="ARBA00022737"/>
    </source>
</evidence>
<evidence type="ECO:0000259" key="2">
    <source>
        <dbReference type="Pfam" id="PF01965"/>
    </source>
</evidence>
<reference evidence="3" key="3">
    <citation type="journal article" date="2017" name="Biol. Cell">
        <title>The costa of trichomonads: A complex macromolecular cytoskeleton structure made of uncommon proteins.</title>
        <authorList>
            <person name="de Andrade Rosa I."/>
            <person name="Brigido M.C."/>
            <person name="de Oliveira Santos E."/>
            <person name="Gonzaga L."/>
            <person name="Zingali R.B."/>
            <person name="de Vasconcelos A.T."/>
            <person name="de Souza W."/>
            <person name="Benchimol M."/>
        </authorList>
    </citation>
    <scope>NUCLEOTIDE SEQUENCE</scope>
    <source>
        <strain evidence="3">1716</strain>
    </source>
</reference>
<dbReference type="InterPro" id="IPR006287">
    <property type="entry name" value="DJ-1"/>
</dbReference>
<dbReference type="EMBL" id="MLAK01000926">
    <property type="protein sequence ID" value="OHT01121.1"/>
    <property type="molecule type" value="Genomic_DNA"/>
</dbReference>